<feature type="region of interest" description="Disordered" evidence="2">
    <location>
        <begin position="484"/>
        <end position="507"/>
    </location>
</feature>
<evidence type="ECO:0000259" key="3">
    <source>
        <dbReference type="Pfam" id="PF01266"/>
    </source>
</evidence>
<name>A0A6B0Y4K3_9RHOB</name>
<dbReference type="Pfam" id="PF01266">
    <property type="entry name" value="DAO"/>
    <property type="match status" value="1"/>
</dbReference>
<gene>
    <name evidence="4" type="ORF">F4Y60_12705</name>
</gene>
<dbReference type="PANTHER" id="PTHR13847:SF281">
    <property type="entry name" value="FAD DEPENDENT OXIDOREDUCTASE DOMAIN-CONTAINING PROTEIN"/>
    <property type="match status" value="1"/>
</dbReference>
<comment type="caution">
    <text evidence="4">The sequence shown here is derived from an EMBL/GenBank/DDBJ whole genome shotgun (WGS) entry which is preliminary data.</text>
</comment>
<organism evidence="4">
    <name type="scientific">Boseongicola sp. SB0664_bin_43</name>
    <dbReference type="NCBI Taxonomy" id="2604844"/>
    <lineage>
        <taxon>Bacteria</taxon>
        <taxon>Pseudomonadati</taxon>
        <taxon>Pseudomonadota</taxon>
        <taxon>Alphaproteobacteria</taxon>
        <taxon>Rhodobacterales</taxon>
        <taxon>Paracoccaceae</taxon>
        <taxon>Boseongicola</taxon>
    </lineage>
</organism>
<evidence type="ECO:0000313" key="4">
    <source>
        <dbReference type="EMBL" id="MXY34917.1"/>
    </source>
</evidence>
<dbReference type="GO" id="GO:0016491">
    <property type="term" value="F:oxidoreductase activity"/>
    <property type="evidence" value="ECO:0007669"/>
    <property type="project" value="UniProtKB-KW"/>
</dbReference>
<protein>
    <submittedName>
        <fullName evidence="4">FAD-binding oxidoreductase</fullName>
    </submittedName>
</protein>
<feature type="compositionally biased region" description="Basic and acidic residues" evidence="2">
    <location>
        <begin position="494"/>
        <end position="507"/>
    </location>
</feature>
<reference evidence="4" key="1">
    <citation type="submission" date="2019-09" db="EMBL/GenBank/DDBJ databases">
        <title>Characterisation of the sponge microbiome using genome-centric metagenomics.</title>
        <authorList>
            <person name="Engelberts J.P."/>
            <person name="Robbins S.J."/>
            <person name="De Goeij J.M."/>
            <person name="Aranda M."/>
            <person name="Bell S.C."/>
            <person name="Webster N.S."/>
        </authorList>
    </citation>
    <scope>NUCLEOTIDE SEQUENCE</scope>
    <source>
        <strain evidence="4">SB0664_bin_43</strain>
    </source>
</reference>
<dbReference type="AlphaFoldDB" id="A0A6B0Y4K3"/>
<dbReference type="EMBL" id="VXRY01000522">
    <property type="protein sequence ID" value="MXY34917.1"/>
    <property type="molecule type" value="Genomic_DNA"/>
</dbReference>
<evidence type="ECO:0000256" key="1">
    <source>
        <dbReference type="ARBA" id="ARBA00023002"/>
    </source>
</evidence>
<dbReference type="Gene3D" id="3.50.50.60">
    <property type="entry name" value="FAD/NAD(P)-binding domain"/>
    <property type="match status" value="1"/>
</dbReference>
<sequence>MTAQRPGIPVTRPILPTGLRRRSGMTDVAFRTGRRKMATEVSCRRTDSRAMAERVAKEEIHWAFTAIAPPKCAKLEGAVDVDVLVIGAGLTGCRTALGLADAGASVAVVDSKDIGWGASGRSGGQCNPIWRKTPQELVERLGPRHGETLIKTTLTAADDLFSDIRRYDVDCDAVQAGWIQAAHARKAARNMSALGKAWAAAGADIAELDGDAVRAASGSPAYSFALRHAAGGHVQPLSLTRGYARAATALGAQLFKETPMTSLERANGKWRARSEKGEVTAENVVLATNAYTNDVWPGLRKTFHPLVSIIVATDPLSDTQQREILPGKVTISDSRMAIFYSRYDRDGRLIFGCAGSSDTVDTLGGYARLRRGLKTVFPQLADIPIARKWAGRIAVTPGMMPHLHEPAPGVLAGLGFSGRGIAMTSVMGRALSAKLLGTPADDLPFPIVPIAPLPFHGLTRRLIPLAAPAMTMKDRFDTLMDGAWRQKGAQATPKRRETDGHPGETLR</sequence>
<accession>A0A6B0Y4K3</accession>
<dbReference type="InterPro" id="IPR006076">
    <property type="entry name" value="FAD-dep_OxRdtase"/>
</dbReference>
<keyword evidence="1" id="KW-0560">Oxidoreductase</keyword>
<dbReference type="InterPro" id="IPR036188">
    <property type="entry name" value="FAD/NAD-bd_sf"/>
</dbReference>
<proteinExistence type="predicted"/>
<evidence type="ECO:0000256" key="2">
    <source>
        <dbReference type="SAM" id="MobiDB-lite"/>
    </source>
</evidence>
<dbReference type="SUPFAM" id="SSF51905">
    <property type="entry name" value="FAD/NAD(P)-binding domain"/>
    <property type="match status" value="1"/>
</dbReference>
<feature type="domain" description="FAD dependent oxidoreductase" evidence="3">
    <location>
        <begin position="82"/>
        <end position="432"/>
    </location>
</feature>
<dbReference type="Gene3D" id="3.30.9.10">
    <property type="entry name" value="D-Amino Acid Oxidase, subunit A, domain 2"/>
    <property type="match status" value="1"/>
</dbReference>
<dbReference type="GO" id="GO:0005737">
    <property type="term" value="C:cytoplasm"/>
    <property type="evidence" value="ECO:0007669"/>
    <property type="project" value="TreeGrafter"/>
</dbReference>
<dbReference type="PANTHER" id="PTHR13847">
    <property type="entry name" value="SARCOSINE DEHYDROGENASE-RELATED"/>
    <property type="match status" value="1"/>
</dbReference>